<feature type="region of interest" description="Disordered" evidence="3">
    <location>
        <begin position="462"/>
        <end position="502"/>
    </location>
</feature>
<evidence type="ECO:0000259" key="4">
    <source>
        <dbReference type="PROSITE" id="PS50014"/>
    </source>
</evidence>
<evidence type="ECO:0000256" key="2">
    <source>
        <dbReference type="PROSITE-ProRule" id="PRU00035"/>
    </source>
</evidence>
<dbReference type="InterPro" id="IPR051831">
    <property type="entry name" value="Bromodomain_contain_prot"/>
</dbReference>
<evidence type="ECO:0000256" key="1">
    <source>
        <dbReference type="ARBA" id="ARBA00023117"/>
    </source>
</evidence>
<keyword evidence="1 2" id="KW-0103">Bromodomain</keyword>
<evidence type="ECO:0000313" key="6">
    <source>
        <dbReference type="Proteomes" id="UP001472866"/>
    </source>
</evidence>
<dbReference type="InterPro" id="IPR001487">
    <property type="entry name" value="Bromodomain"/>
</dbReference>
<dbReference type="PRINTS" id="PR00503">
    <property type="entry name" value="BROMODOMAIN"/>
</dbReference>
<protein>
    <submittedName>
        <fullName evidence="5">Bromodomain-containing protein</fullName>
    </submittedName>
</protein>
<proteinExistence type="predicted"/>
<dbReference type="Pfam" id="PF00439">
    <property type="entry name" value="Bromodomain"/>
    <property type="match status" value="1"/>
</dbReference>
<accession>A0AAX4PCU7</accession>
<dbReference type="PROSITE" id="PS00633">
    <property type="entry name" value="BROMODOMAIN_1"/>
    <property type="match status" value="1"/>
</dbReference>
<dbReference type="Gene3D" id="1.20.920.10">
    <property type="entry name" value="Bromodomain-like"/>
    <property type="match status" value="1"/>
</dbReference>
<dbReference type="InterPro" id="IPR018359">
    <property type="entry name" value="Bromodomain_CS"/>
</dbReference>
<feature type="region of interest" description="Disordered" evidence="3">
    <location>
        <begin position="276"/>
        <end position="334"/>
    </location>
</feature>
<dbReference type="PROSITE" id="PS50014">
    <property type="entry name" value="BROMODOMAIN_2"/>
    <property type="match status" value="1"/>
</dbReference>
<sequence length="502" mass="53887">MKLIIKLPKRKEHPPLSDEVAKAEERMHQNALATTSKAALEGLDLASKVKSRKRKSSSKPVKSVEVGEELEAGAQAPKKQKKVKQKSAALKEKAGSLATHTKIRFQVARAAEKPRGVAAAESIENGGARVVLPAGGAGAGAAQKAPQKKKKGVSLKERIAIREKIKGVLAELEKMDTNEIFKYPVTEAIAPGYFSIVTEPICLLDIRAKLENNQYTAWEVFWGDCVLLFTNAMKYNPDESIFYQQAEQMLRSAARVVREASGGKVGGEHKSALLAMGRKGSGGSSPNGLSSAQHRRTESNFSAGGSVFSAGGEGQEQSRGAAAGDPTGVAQDGQPSALAAAGRIKYDSKNVVKFAMSRRATFSPPRADRAMGSLSLSRNAEGMPMMNGARHLMVRKLTKQQYVESVKTFCRGLPKKCSSYIFKVVANKVVPGIERMILEKKRKEMMEAKATVAAVATATVITAPPAEGQQTKAEPPMVPKPEAPKPEVPKPPTLAPVKEDVR</sequence>
<organism evidence="5 6">
    <name type="scientific">Chloropicon roscoffensis</name>
    <dbReference type="NCBI Taxonomy" id="1461544"/>
    <lineage>
        <taxon>Eukaryota</taxon>
        <taxon>Viridiplantae</taxon>
        <taxon>Chlorophyta</taxon>
        <taxon>Chloropicophyceae</taxon>
        <taxon>Chloropicales</taxon>
        <taxon>Chloropicaceae</taxon>
        <taxon>Chloropicon</taxon>
    </lineage>
</organism>
<dbReference type="CDD" id="cd04369">
    <property type="entry name" value="Bromodomain"/>
    <property type="match status" value="1"/>
</dbReference>
<feature type="region of interest" description="Disordered" evidence="3">
    <location>
        <begin position="1"/>
        <end position="28"/>
    </location>
</feature>
<reference evidence="5 6" key="1">
    <citation type="submission" date="2024-03" db="EMBL/GenBank/DDBJ databases">
        <title>Complete genome sequence of the green alga Chloropicon roscoffensis RCC1871.</title>
        <authorList>
            <person name="Lemieux C."/>
            <person name="Pombert J.-F."/>
            <person name="Otis C."/>
            <person name="Turmel M."/>
        </authorList>
    </citation>
    <scope>NUCLEOTIDE SEQUENCE [LARGE SCALE GENOMIC DNA]</scope>
    <source>
        <strain evidence="5 6">RCC1871</strain>
    </source>
</reference>
<dbReference type="SUPFAM" id="SSF47370">
    <property type="entry name" value="Bromodomain"/>
    <property type="match status" value="1"/>
</dbReference>
<feature type="region of interest" description="Disordered" evidence="3">
    <location>
        <begin position="46"/>
        <end position="93"/>
    </location>
</feature>
<dbReference type="Proteomes" id="UP001472866">
    <property type="component" value="Chromosome 09"/>
</dbReference>
<name>A0AAX4PCU7_9CHLO</name>
<dbReference type="InterPro" id="IPR036427">
    <property type="entry name" value="Bromodomain-like_sf"/>
</dbReference>
<keyword evidence="6" id="KW-1185">Reference proteome</keyword>
<dbReference type="SMART" id="SM00297">
    <property type="entry name" value="BROMO"/>
    <property type="match status" value="1"/>
</dbReference>
<feature type="compositionally biased region" description="Basic and acidic residues" evidence="3">
    <location>
        <begin position="13"/>
        <end position="28"/>
    </location>
</feature>
<dbReference type="AlphaFoldDB" id="A0AAX4PCU7"/>
<dbReference type="PANTHER" id="PTHR22881">
    <property type="entry name" value="BROMODOMAIN CONTAINING PROTEIN"/>
    <property type="match status" value="1"/>
</dbReference>
<dbReference type="EMBL" id="CP151509">
    <property type="protein sequence ID" value="WZN64180.1"/>
    <property type="molecule type" value="Genomic_DNA"/>
</dbReference>
<gene>
    <name evidence="5" type="ORF">HKI87_09g57340</name>
</gene>
<feature type="compositionally biased region" description="Low complexity" evidence="3">
    <location>
        <begin position="299"/>
        <end position="310"/>
    </location>
</feature>
<dbReference type="PANTHER" id="PTHR22881:SF27">
    <property type="entry name" value="BROMODOMAIN CONTAINING 7_9"/>
    <property type="match status" value="1"/>
</dbReference>
<evidence type="ECO:0000256" key="3">
    <source>
        <dbReference type="SAM" id="MobiDB-lite"/>
    </source>
</evidence>
<evidence type="ECO:0000313" key="5">
    <source>
        <dbReference type="EMBL" id="WZN64180.1"/>
    </source>
</evidence>
<feature type="domain" description="Bromo" evidence="4">
    <location>
        <begin position="173"/>
        <end position="243"/>
    </location>
</feature>